<feature type="binding site" evidence="8">
    <location>
        <begin position="215"/>
        <end position="216"/>
    </location>
    <ligand>
        <name>substrate</name>
    </ligand>
</feature>
<dbReference type="NCBIfam" id="TIGR00652">
    <property type="entry name" value="DapF"/>
    <property type="match status" value="1"/>
</dbReference>
<comment type="catalytic activity">
    <reaction evidence="7 8">
        <text>(2S,6S)-2,6-diaminopimelate = meso-2,6-diaminopimelate</text>
        <dbReference type="Rhea" id="RHEA:15393"/>
        <dbReference type="ChEBI" id="CHEBI:57609"/>
        <dbReference type="ChEBI" id="CHEBI:57791"/>
        <dbReference type="EC" id="5.1.1.7"/>
    </reaction>
</comment>
<dbReference type="GO" id="GO:0008837">
    <property type="term" value="F:diaminopimelate epimerase activity"/>
    <property type="evidence" value="ECO:0007669"/>
    <property type="project" value="UniProtKB-UniRule"/>
</dbReference>
<comment type="similarity">
    <text evidence="2 8">Belongs to the diaminopimelate epimerase family.</text>
</comment>
<dbReference type="Proteomes" id="UP000524246">
    <property type="component" value="Unassembled WGS sequence"/>
</dbReference>
<evidence type="ECO:0000256" key="9">
    <source>
        <dbReference type="PROSITE-ProRule" id="PRU10125"/>
    </source>
</evidence>
<feature type="binding site" evidence="8">
    <location>
        <begin position="225"/>
        <end position="226"/>
    </location>
    <ligand>
        <name>substrate</name>
    </ligand>
</feature>
<protein>
    <recommendedName>
        <fullName evidence="3 8">Diaminopimelate epimerase</fullName>
        <shortName evidence="8">DAP epimerase</shortName>
        <ecNumber evidence="3 8">5.1.1.7</ecNumber>
    </recommendedName>
    <alternativeName>
        <fullName evidence="8">PLP-independent amino acid racemase</fullName>
    </alternativeName>
</protein>
<dbReference type="Pfam" id="PF01678">
    <property type="entry name" value="DAP_epimerase"/>
    <property type="match status" value="2"/>
</dbReference>
<evidence type="ECO:0000256" key="7">
    <source>
        <dbReference type="ARBA" id="ARBA00051712"/>
    </source>
</evidence>
<comment type="subcellular location">
    <subcellularLocation>
        <location evidence="8">Cytoplasm</location>
    </subcellularLocation>
</comment>
<name>A0A7X9FSB8_9DELT</name>
<dbReference type="GO" id="GO:0005829">
    <property type="term" value="C:cytosol"/>
    <property type="evidence" value="ECO:0007669"/>
    <property type="project" value="TreeGrafter"/>
</dbReference>
<feature type="active site" evidence="9">
    <location>
        <position position="77"/>
    </location>
</feature>
<feature type="binding site" evidence="8">
    <location>
        <position position="164"/>
    </location>
    <ligand>
        <name>substrate</name>
    </ligand>
</feature>
<organism evidence="10 11">
    <name type="scientific">SAR324 cluster bacterium</name>
    <dbReference type="NCBI Taxonomy" id="2024889"/>
    <lineage>
        <taxon>Bacteria</taxon>
        <taxon>Deltaproteobacteria</taxon>
        <taxon>SAR324 cluster</taxon>
    </lineage>
</organism>
<dbReference type="GO" id="GO:0009089">
    <property type="term" value="P:lysine biosynthetic process via diaminopimelate"/>
    <property type="evidence" value="ECO:0007669"/>
    <property type="project" value="UniProtKB-UniRule"/>
</dbReference>
<dbReference type="SUPFAM" id="SSF54506">
    <property type="entry name" value="Diaminopimelate epimerase-like"/>
    <property type="match status" value="2"/>
</dbReference>
<dbReference type="EMBL" id="JAAZON010000328">
    <property type="protein sequence ID" value="NMC63003.1"/>
    <property type="molecule type" value="Genomic_DNA"/>
</dbReference>
<feature type="active site" description="Proton donor" evidence="8">
    <location>
        <position position="77"/>
    </location>
</feature>
<dbReference type="EC" id="5.1.1.7" evidence="3 8"/>
<evidence type="ECO:0000256" key="1">
    <source>
        <dbReference type="ARBA" id="ARBA00005196"/>
    </source>
</evidence>
<comment type="caution">
    <text evidence="8">Lacks conserved residue(s) required for the propagation of feature annotation.</text>
</comment>
<dbReference type="HAMAP" id="MF_00197">
    <property type="entry name" value="DAP_epimerase"/>
    <property type="match status" value="1"/>
</dbReference>
<feature type="binding site" evidence="8">
    <location>
        <begin position="78"/>
        <end position="79"/>
    </location>
    <ligand>
        <name>substrate</name>
    </ligand>
</feature>
<keyword evidence="4 8" id="KW-0028">Amino-acid biosynthesis</keyword>
<gene>
    <name evidence="8" type="primary">dapF</name>
    <name evidence="10" type="ORF">GYA55_07525</name>
</gene>
<evidence type="ECO:0000256" key="8">
    <source>
        <dbReference type="HAMAP-Rule" id="MF_00197"/>
    </source>
</evidence>
<evidence type="ECO:0000256" key="6">
    <source>
        <dbReference type="ARBA" id="ARBA00023235"/>
    </source>
</evidence>
<evidence type="ECO:0000256" key="4">
    <source>
        <dbReference type="ARBA" id="ARBA00022605"/>
    </source>
</evidence>
<dbReference type="Gene3D" id="3.10.310.10">
    <property type="entry name" value="Diaminopimelate Epimerase, Chain A, domain 1"/>
    <property type="match status" value="2"/>
</dbReference>
<sequence>MIQRIFFLKVEGCGNDFIVLEDIGLSPDSWQILSRKMCDRHFGIGSDGLMLLPSNPNPETKIPVRMFNPDGSDMGMCGNGIRCICRYLCVKEFVATSEFTLYFDVMGREIICSSDDQAHNVRVNMGAPSFRPEDLPIRTDKPATDFNLALGERNFRCSALSMGNPHCVIPVDSFDDLSIESLGPMIENHPLFPKRTNVEFVVVKAPDYLILRVWERGAGQTLACGSGACASLVAMNTLGFCKGTAQIELLGGKVLVEWGGEDKEVFLTGPANEVFEGFYNFETFK</sequence>
<feature type="site" description="Could be important to modulate the pK values of the two catalytic cysteine residues" evidence="8">
    <location>
        <position position="215"/>
    </location>
</feature>
<feature type="binding site" evidence="8">
    <location>
        <position position="68"/>
    </location>
    <ligand>
        <name>substrate</name>
    </ligand>
</feature>
<accession>A0A7X9FSB8</accession>
<dbReference type="InterPro" id="IPR018510">
    <property type="entry name" value="DAP_epimerase_AS"/>
</dbReference>
<feature type="site" description="Could be important to modulate the pK values of the two catalytic cysteine residues" evidence="8">
    <location>
        <position position="166"/>
    </location>
</feature>
<evidence type="ECO:0000256" key="2">
    <source>
        <dbReference type="ARBA" id="ARBA00010219"/>
    </source>
</evidence>
<evidence type="ECO:0000313" key="10">
    <source>
        <dbReference type="EMBL" id="NMC63003.1"/>
    </source>
</evidence>
<dbReference type="PROSITE" id="PS01326">
    <property type="entry name" value="DAP_EPIMERASE"/>
    <property type="match status" value="1"/>
</dbReference>
<dbReference type="PANTHER" id="PTHR31689:SF0">
    <property type="entry name" value="DIAMINOPIMELATE EPIMERASE"/>
    <property type="match status" value="1"/>
</dbReference>
<evidence type="ECO:0000256" key="5">
    <source>
        <dbReference type="ARBA" id="ARBA00023154"/>
    </source>
</evidence>
<feature type="active site" description="Proton acceptor" evidence="8">
    <location>
        <position position="224"/>
    </location>
</feature>
<comment type="subunit">
    <text evidence="8">Homodimer.</text>
</comment>
<comment type="function">
    <text evidence="8">Catalyzes the stereoinversion of LL-2,6-diaminopimelate (L,L-DAP) to meso-diaminopimelate (meso-DAP), a precursor of L-lysine and an essential component of the bacterial peptidoglycan.</text>
</comment>
<evidence type="ECO:0000256" key="3">
    <source>
        <dbReference type="ARBA" id="ARBA00013080"/>
    </source>
</evidence>
<dbReference type="AlphaFoldDB" id="A0A7X9FSB8"/>
<feature type="binding site" evidence="8">
    <location>
        <position position="197"/>
    </location>
    <ligand>
        <name>substrate</name>
    </ligand>
</feature>
<dbReference type="InterPro" id="IPR001653">
    <property type="entry name" value="DAP_epimerase_DapF"/>
</dbReference>
<dbReference type="PANTHER" id="PTHR31689">
    <property type="entry name" value="DIAMINOPIMELATE EPIMERASE, CHLOROPLASTIC"/>
    <property type="match status" value="1"/>
</dbReference>
<dbReference type="UniPathway" id="UPA00034">
    <property type="reaction ID" value="UER00025"/>
</dbReference>
<feature type="binding site" evidence="8">
    <location>
        <position position="15"/>
    </location>
    <ligand>
        <name>substrate</name>
    </ligand>
</feature>
<reference evidence="10 11" key="1">
    <citation type="journal article" date="2020" name="Biotechnol. Biofuels">
        <title>New insights from the biogas microbiome by comprehensive genome-resolved metagenomics of nearly 1600 species originating from multiple anaerobic digesters.</title>
        <authorList>
            <person name="Campanaro S."/>
            <person name="Treu L."/>
            <person name="Rodriguez-R L.M."/>
            <person name="Kovalovszki A."/>
            <person name="Ziels R.M."/>
            <person name="Maus I."/>
            <person name="Zhu X."/>
            <person name="Kougias P.G."/>
            <person name="Basile A."/>
            <person name="Luo G."/>
            <person name="Schluter A."/>
            <person name="Konstantinidis K.T."/>
            <person name="Angelidaki I."/>
        </authorList>
    </citation>
    <scope>NUCLEOTIDE SEQUENCE [LARGE SCALE GENOMIC DNA]</scope>
    <source>
        <strain evidence="10">AS27yjCOA_65</strain>
    </source>
</reference>
<proteinExistence type="inferred from homology"/>
<evidence type="ECO:0000313" key="11">
    <source>
        <dbReference type="Proteomes" id="UP000524246"/>
    </source>
</evidence>
<comment type="caution">
    <text evidence="10">The sequence shown here is derived from an EMBL/GenBank/DDBJ whole genome shotgun (WGS) entry which is preliminary data.</text>
</comment>
<keyword evidence="8" id="KW-0963">Cytoplasm</keyword>
<keyword evidence="6 8" id="KW-0413">Isomerase</keyword>
<comment type="pathway">
    <text evidence="1 8">Amino-acid biosynthesis; L-lysine biosynthesis via DAP pathway; DL-2,6-diaminopimelate from LL-2,6-diaminopimelate: step 1/1.</text>
</comment>
<keyword evidence="5 8" id="KW-0457">Lysine biosynthesis</keyword>